<dbReference type="PANTHER" id="PTHR47691">
    <property type="entry name" value="REGULATOR-RELATED"/>
    <property type="match status" value="1"/>
</dbReference>
<dbReference type="InterPro" id="IPR011990">
    <property type="entry name" value="TPR-like_helical_dom_sf"/>
</dbReference>
<name>A0AAD6ZNS2_9AGAR</name>
<proteinExistence type="predicted"/>
<dbReference type="GO" id="GO:0007166">
    <property type="term" value="P:cell surface receptor signaling pathway"/>
    <property type="evidence" value="ECO:0007669"/>
    <property type="project" value="InterPro"/>
</dbReference>
<dbReference type="Gene3D" id="1.20.930.20">
    <property type="entry name" value="Adaptor protein Cbl, N-terminal domain"/>
    <property type="match status" value="1"/>
</dbReference>
<keyword evidence="3" id="KW-1185">Reference proteome</keyword>
<dbReference type="InterPro" id="IPR059179">
    <property type="entry name" value="MLKL-like_MCAfunc"/>
</dbReference>
<dbReference type="InterPro" id="IPR049052">
    <property type="entry name" value="nSTAND1"/>
</dbReference>
<dbReference type="AlphaFoldDB" id="A0AAD6ZNS2"/>
<dbReference type="SUPFAM" id="SSF48452">
    <property type="entry name" value="TPR-like"/>
    <property type="match status" value="2"/>
</dbReference>
<dbReference type="PRINTS" id="PR00364">
    <property type="entry name" value="DISEASERSIST"/>
</dbReference>
<dbReference type="Pfam" id="PF20703">
    <property type="entry name" value="nSTAND1"/>
    <property type="match status" value="1"/>
</dbReference>
<sequence length="1034" mass="115874">MPRQPTVTEIRLDNIVACLTPALILLNELSDAFGPPFIQLISNTVDTLINMLKNVKQNKNDCAQLLENIHKVLYAIINLHLKSEIVGSLPPAMLDNIGRFTETLHKIYVFVEAQQDGKKIKHLFRNGEMQKLLKSCHVGLNHAMEVFGITARPAILNNIGEMKNTAKFMHKELLELIQNLSDDSTSSDGSSPKIFHGRQSELDDIMKILDQESPRIAILGGGGMGKTSLAKAVLHHPDTSAKFEHKFFVSVESANSTIELAALIGLHVGLDPGPDLTKPVIQYLLQKPSCLLVLDNLETVWEPLQSRDRVEEFLSLLTEVQHLALVITMRGAERPAKVQWTRPFLLPLQPLSDDTARQTFIDITDNIYGIDEINQLLQLTDNMPLAVNLIAHLSDYEGISNVSARWETEKTSLLSMGHDRKSNLDKSISLSLSSPRITPDSKKLLGLLSILPDGLSDAELVQSNLLIPKILSCKTALLATSLAYLDGNKRLRSLMPVREHIQQFLPPSQSLIQRLREHFHALLKLYQKYNGKQLEPVVNQITSNLTNLQEVLQRGLNHKASDLPDTIHCTLSLNSFYRVTGRGSTVLMDKIHPILLVQGDHELQIHFTIEAIVSWEYHPSLDQEQLLNQAITHFEHVNNPLLEGQFYHAAGVYMMSSGLNLSQSMQFYQKALQSFKLCEDSYRQSNLLISITRLKYRAGDYCAALADAIEAQRLSRSFGDLYQEASALNIGALCLMCLGDFRQSMTQLQRGKDILISCGISGGRLDQSITISQAQNHFLQSNYAEARSIYSQMLENTLFDKNVVSYTTSLLNIVQIDMMIGGDAQLAYQNLNEAKDSFSHIQSSSGILYCNMIQADMELREEKFELAKARFLECLHLAWGIDTEGISFCLDRLGDVKAWQASIGLCYKWPVIYLGYGYKSKDKLALHKALLCLGDIFITENDKETAANLYTVALEGFTHMNVHHKRAQCMIRLGDLAKQQGHTSEAIVCWKAARPLFEQSLQAKDVVQIDARLLTVIQQKALPDAPVQLLDKQI</sequence>
<gene>
    <name evidence="2" type="ORF">DFH08DRAFT_940026</name>
</gene>
<reference evidence="2" key="1">
    <citation type="submission" date="2023-03" db="EMBL/GenBank/DDBJ databases">
        <title>Massive genome expansion in bonnet fungi (Mycena s.s.) driven by repeated elements and novel gene families across ecological guilds.</title>
        <authorList>
            <consortium name="Lawrence Berkeley National Laboratory"/>
            <person name="Harder C.B."/>
            <person name="Miyauchi S."/>
            <person name="Viragh M."/>
            <person name="Kuo A."/>
            <person name="Thoen E."/>
            <person name="Andreopoulos B."/>
            <person name="Lu D."/>
            <person name="Skrede I."/>
            <person name="Drula E."/>
            <person name="Henrissat B."/>
            <person name="Morin E."/>
            <person name="Kohler A."/>
            <person name="Barry K."/>
            <person name="LaButti K."/>
            <person name="Morin E."/>
            <person name="Salamov A."/>
            <person name="Lipzen A."/>
            <person name="Mereny Z."/>
            <person name="Hegedus B."/>
            <person name="Baldrian P."/>
            <person name="Stursova M."/>
            <person name="Weitz H."/>
            <person name="Taylor A."/>
            <person name="Grigoriev I.V."/>
            <person name="Nagy L.G."/>
            <person name="Martin F."/>
            <person name="Kauserud H."/>
        </authorList>
    </citation>
    <scope>NUCLEOTIDE SEQUENCE</scope>
    <source>
        <strain evidence="2">CBHHK002</strain>
    </source>
</reference>
<evidence type="ECO:0000313" key="3">
    <source>
        <dbReference type="Proteomes" id="UP001218218"/>
    </source>
</evidence>
<evidence type="ECO:0000313" key="2">
    <source>
        <dbReference type="EMBL" id="KAJ7331322.1"/>
    </source>
</evidence>
<dbReference type="CDD" id="cd21037">
    <property type="entry name" value="MLKL_NTD"/>
    <property type="match status" value="1"/>
</dbReference>
<dbReference type="SUPFAM" id="SSF52540">
    <property type="entry name" value="P-loop containing nucleoside triphosphate hydrolases"/>
    <property type="match status" value="1"/>
</dbReference>
<dbReference type="InterPro" id="IPR036537">
    <property type="entry name" value="Adaptor_Cbl_N_dom_sf"/>
</dbReference>
<accession>A0AAD6ZNS2</accession>
<protein>
    <recommendedName>
        <fullName evidence="1">Novel STAND NTPase 1 domain-containing protein</fullName>
    </recommendedName>
</protein>
<dbReference type="Gene3D" id="1.25.40.10">
    <property type="entry name" value="Tetratricopeptide repeat domain"/>
    <property type="match status" value="2"/>
</dbReference>
<dbReference type="Proteomes" id="UP001218218">
    <property type="component" value="Unassembled WGS sequence"/>
</dbReference>
<dbReference type="Gene3D" id="3.40.50.300">
    <property type="entry name" value="P-loop containing nucleotide triphosphate hydrolases"/>
    <property type="match status" value="1"/>
</dbReference>
<comment type="caution">
    <text evidence="2">The sequence shown here is derived from an EMBL/GenBank/DDBJ whole genome shotgun (WGS) entry which is preliminary data.</text>
</comment>
<dbReference type="EMBL" id="JARIHO010000035">
    <property type="protein sequence ID" value="KAJ7331322.1"/>
    <property type="molecule type" value="Genomic_DNA"/>
</dbReference>
<feature type="domain" description="Novel STAND NTPase 1" evidence="1">
    <location>
        <begin position="193"/>
        <end position="330"/>
    </location>
</feature>
<organism evidence="2 3">
    <name type="scientific">Mycena albidolilacea</name>
    <dbReference type="NCBI Taxonomy" id="1033008"/>
    <lineage>
        <taxon>Eukaryota</taxon>
        <taxon>Fungi</taxon>
        <taxon>Dikarya</taxon>
        <taxon>Basidiomycota</taxon>
        <taxon>Agaricomycotina</taxon>
        <taxon>Agaricomycetes</taxon>
        <taxon>Agaricomycetidae</taxon>
        <taxon>Agaricales</taxon>
        <taxon>Marasmiineae</taxon>
        <taxon>Mycenaceae</taxon>
        <taxon>Mycena</taxon>
    </lineage>
</organism>
<dbReference type="InterPro" id="IPR027417">
    <property type="entry name" value="P-loop_NTPase"/>
</dbReference>
<dbReference type="PANTHER" id="PTHR47691:SF3">
    <property type="entry name" value="HTH-TYPE TRANSCRIPTIONAL REGULATOR RV0890C-RELATED"/>
    <property type="match status" value="1"/>
</dbReference>
<evidence type="ECO:0000259" key="1">
    <source>
        <dbReference type="Pfam" id="PF20703"/>
    </source>
</evidence>